<feature type="transmembrane region" description="Helical" evidence="1">
    <location>
        <begin position="36"/>
        <end position="55"/>
    </location>
</feature>
<dbReference type="AlphaFoldDB" id="A0A0M0G4S6"/>
<keyword evidence="1" id="KW-1133">Transmembrane helix</keyword>
<proteinExistence type="predicted"/>
<accession>A0A0M0G4S6</accession>
<organism evidence="2 3">
    <name type="scientific">Rossellomorea marisflavi</name>
    <dbReference type="NCBI Taxonomy" id="189381"/>
    <lineage>
        <taxon>Bacteria</taxon>
        <taxon>Bacillati</taxon>
        <taxon>Bacillota</taxon>
        <taxon>Bacilli</taxon>
        <taxon>Bacillales</taxon>
        <taxon>Bacillaceae</taxon>
        <taxon>Rossellomorea</taxon>
    </lineage>
</organism>
<gene>
    <name evidence="2" type="ORF">AF331_12280</name>
</gene>
<dbReference type="OrthoDB" id="9951732at2"/>
<keyword evidence="1" id="KW-0472">Membrane</keyword>
<dbReference type="RefSeq" id="WP_053428387.1">
    <property type="nucleotide sequence ID" value="NZ_LGUE01000004.1"/>
</dbReference>
<reference evidence="3" key="1">
    <citation type="submission" date="2015-07" db="EMBL/GenBank/DDBJ databases">
        <title>Fjat-14235 jcm11544.</title>
        <authorList>
            <person name="Liu B."/>
            <person name="Wang J."/>
            <person name="Zhu Y."/>
            <person name="Liu G."/>
            <person name="Chen Q."/>
            <person name="Chen Z."/>
            <person name="Lan J."/>
            <person name="Che J."/>
            <person name="Ge C."/>
            <person name="Shi H."/>
            <person name="Pan Z."/>
            <person name="Liu X."/>
        </authorList>
    </citation>
    <scope>NUCLEOTIDE SEQUENCE [LARGE SCALE GENOMIC DNA]</scope>
    <source>
        <strain evidence="3">JCM 11544</strain>
    </source>
</reference>
<comment type="caution">
    <text evidence="2">The sequence shown here is derived from an EMBL/GenBank/DDBJ whole genome shotgun (WGS) entry which is preliminary data.</text>
</comment>
<sequence>MQFVETALLFLVVFATFYSCLKLFNDLPPSEKAQNALAVLPSFTGILAFLLLTFVEPPSDPLFGLLTANLFPTVMVAITLGLLIRLKTIREQDA</sequence>
<dbReference type="PATRIC" id="fig|189381.12.peg.2488"/>
<dbReference type="EMBL" id="LGUE01000004">
    <property type="protein sequence ID" value="KON84788.1"/>
    <property type="molecule type" value="Genomic_DNA"/>
</dbReference>
<protein>
    <submittedName>
        <fullName evidence="2">Uncharacterized protein</fullName>
    </submittedName>
</protein>
<dbReference type="Proteomes" id="UP000037405">
    <property type="component" value="Unassembled WGS sequence"/>
</dbReference>
<name>A0A0M0G4S6_9BACI</name>
<evidence type="ECO:0000313" key="2">
    <source>
        <dbReference type="EMBL" id="KON84788.1"/>
    </source>
</evidence>
<evidence type="ECO:0000256" key="1">
    <source>
        <dbReference type="SAM" id="Phobius"/>
    </source>
</evidence>
<feature type="transmembrane region" description="Helical" evidence="1">
    <location>
        <begin position="61"/>
        <end position="84"/>
    </location>
</feature>
<keyword evidence="3" id="KW-1185">Reference proteome</keyword>
<keyword evidence="1" id="KW-0812">Transmembrane</keyword>
<evidence type="ECO:0000313" key="3">
    <source>
        <dbReference type="Proteomes" id="UP000037405"/>
    </source>
</evidence>
<feature type="transmembrane region" description="Helical" evidence="1">
    <location>
        <begin position="6"/>
        <end position="24"/>
    </location>
</feature>